<dbReference type="CDD" id="cd16922">
    <property type="entry name" value="HATPase_EvgS-ArcB-TorS-like"/>
    <property type="match status" value="1"/>
</dbReference>
<proteinExistence type="predicted"/>
<keyword evidence="10" id="KW-1185">Reference proteome</keyword>
<dbReference type="Gene3D" id="3.40.50.2300">
    <property type="match status" value="2"/>
</dbReference>
<dbReference type="SMART" id="SM00388">
    <property type="entry name" value="HisKA"/>
    <property type="match status" value="1"/>
</dbReference>
<feature type="domain" description="PAS" evidence="8">
    <location>
        <begin position="156"/>
        <end position="226"/>
    </location>
</feature>
<feature type="modified residue" description="4-aspartylphosphate" evidence="4">
    <location>
        <position position="76"/>
    </location>
</feature>
<dbReference type="InterPro" id="IPR011006">
    <property type="entry name" value="CheY-like_superfamily"/>
</dbReference>
<dbReference type="PROSITE" id="PS50109">
    <property type="entry name" value="HIS_KIN"/>
    <property type="match status" value="1"/>
</dbReference>
<dbReference type="PRINTS" id="PR00344">
    <property type="entry name" value="BCTRLSENSOR"/>
</dbReference>
<dbReference type="InterPro" id="IPR000014">
    <property type="entry name" value="PAS"/>
</dbReference>
<protein>
    <recommendedName>
        <fullName evidence="2">histidine kinase</fullName>
        <ecNumber evidence="2">2.7.13.3</ecNumber>
    </recommendedName>
</protein>
<dbReference type="Gene3D" id="3.30.450.20">
    <property type="entry name" value="PAS domain"/>
    <property type="match status" value="1"/>
</dbReference>
<dbReference type="CDD" id="cd00130">
    <property type="entry name" value="PAS"/>
    <property type="match status" value="1"/>
</dbReference>
<evidence type="ECO:0000259" key="8">
    <source>
        <dbReference type="PROSITE" id="PS50112"/>
    </source>
</evidence>
<comment type="caution">
    <text evidence="9">The sequence shown here is derived from an EMBL/GenBank/DDBJ whole genome shotgun (WGS) entry which is preliminary data.</text>
</comment>
<dbReference type="RefSeq" id="WP_327597435.1">
    <property type="nucleotide sequence ID" value="NZ_JAYXHS010000001.1"/>
</dbReference>
<dbReference type="SUPFAM" id="SSF55874">
    <property type="entry name" value="ATPase domain of HSP90 chaperone/DNA topoisomerase II/histidine kinase"/>
    <property type="match status" value="1"/>
</dbReference>
<accession>A0ABU6JZ61</accession>
<dbReference type="SUPFAM" id="SSF52172">
    <property type="entry name" value="CheY-like"/>
    <property type="match status" value="2"/>
</dbReference>
<feature type="domain" description="Histidine kinase" evidence="6">
    <location>
        <begin position="300"/>
        <end position="522"/>
    </location>
</feature>
<dbReference type="Pfam" id="PF00072">
    <property type="entry name" value="Response_reg"/>
    <property type="match status" value="2"/>
</dbReference>
<dbReference type="Pfam" id="PF13188">
    <property type="entry name" value="PAS_8"/>
    <property type="match status" value="1"/>
</dbReference>
<dbReference type="InterPro" id="IPR035965">
    <property type="entry name" value="PAS-like_dom_sf"/>
</dbReference>
<evidence type="ECO:0000256" key="4">
    <source>
        <dbReference type="PROSITE-ProRule" id="PRU00169"/>
    </source>
</evidence>
<evidence type="ECO:0000256" key="5">
    <source>
        <dbReference type="SAM" id="MobiDB-lite"/>
    </source>
</evidence>
<organism evidence="9 10">
    <name type="scientific">Uliginosibacterium silvisoli</name>
    <dbReference type="NCBI Taxonomy" id="3114758"/>
    <lineage>
        <taxon>Bacteria</taxon>
        <taxon>Pseudomonadati</taxon>
        <taxon>Pseudomonadota</taxon>
        <taxon>Betaproteobacteria</taxon>
        <taxon>Rhodocyclales</taxon>
        <taxon>Zoogloeaceae</taxon>
        <taxon>Uliginosibacterium</taxon>
    </lineage>
</organism>
<dbReference type="EMBL" id="JAYXHS010000001">
    <property type="protein sequence ID" value="MEC5384457.1"/>
    <property type="molecule type" value="Genomic_DNA"/>
</dbReference>
<dbReference type="InterPro" id="IPR004358">
    <property type="entry name" value="Sig_transdc_His_kin-like_C"/>
</dbReference>
<dbReference type="CDD" id="cd00082">
    <property type="entry name" value="HisKA"/>
    <property type="match status" value="1"/>
</dbReference>
<dbReference type="PANTHER" id="PTHR43547:SF2">
    <property type="entry name" value="HYBRID SIGNAL TRANSDUCTION HISTIDINE KINASE C"/>
    <property type="match status" value="1"/>
</dbReference>
<dbReference type="Gene3D" id="3.30.565.10">
    <property type="entry name" value="Histidine kinase-like ATPase, C-terminal domain"/>
    <property type="match status" value="1"/>
</dbReference>
<keyword evidence="3 4" id="KW-0597">Phosphoprotein</keyword>
<feature type="modified residue" description="4-aspartylphosphate" evidence="4">
    <location>
        <position position="601"/>
    </location>
</feature>
<dbReference type="InterPro" id="IPR036097">
    <property type="entry name" value="HisK_dim/P_sf"/>
</dbReference>
<evidence type="ECO:0000259" key="7">
    <source>
        <dbReference type="PROSITE" id="PS50110"/>
    </source>
</evidence>
<gene>
    <name evidence="9" type="ORF">VVD49_01910</name>
</gene>
<reference evidence="9 10" key="1">
    <citation type="submission" date="2024-01" db="EMBL/GenBank/DDBJ databases">
        <title>Uliginosibacterium soil sp. nov.</title>
        <authorList>
            <person name="Lv Y."/>
        </authorList>
    </citation>
    <scope>NUCLEOTIDE SEQUENCE [LARGE SCALE GENOMIC DNA]</scope>
    <source>
        <strain evidence="9 10">H3</strain>
    </source>
</reference>
<dbReference type="PROSITE" id="PS50110">
    <property type="entry name" value="RESPONSE_REGULATORY"/>
    <property type="match status" value="2"/>
</dbReference>
<dbReference type="SUPFAM" id="SSF47384">
    <property type="entry name" value="Homodimeric domain of signal transducing histidine kinase"/>
    <property type="match status" value="1"/>
</dbReference>
<evidence type="ECO:0000256" key="3">
    <source>
        <dbReference type="ARBA" id="ARBA00022553"/>
    </source>
</evidence>
<feature type="domain" description="Response regulatory" evidence="7">
    <location>
        <begin position="552"/>
        <end position="671"/>
    </location>
</feature>
<dbReference type="EC" id="2.7.13.3" evidence="2"/>
<feature type="region of interest" description="Disordered" evidence="5">
    <location>
        <begin position="1"/>
        <end position="22"/>
    </location>
</feature>
<name>A0ABU6JZ61_9RHOO</name>
<dbReference type="InterPro" id="IPR003594">
    <property type="entry name" value="HATPase_dom"/>
</dbReference>
<dbReference type="InterPro" id="IPR005467">
    <property type="entry name" value="His_kinase_dom"/>
</dbReference>
<dbReference type="SMART" id="SM00387">
    <property type="entry name" value="HATPase_c"/>
    <property type="match status" value="1"/>
</dbReference>
<evidence type="ECO:0000256" key="1">
    <source>
        <dbReference type="ARBA" id="ARBA00000085"/>
    </source>
</evidence>
<feature type="domain" description="Response regulatory" evidence="7">
    <location>
        <begin position="28"/>
        <end position="144"/>
    </location>
</feature>
<dbReference type="InterPro" id="IPR001789">
    <property type="entry name" value="Sig_transdc_resp-reg_receiver"/>
</dbReference>
<dbReference type="PROSITE" id="PS50112">
    <property type="entry name" value="PAS"/>
    <property type="match status" value="1"/>
</dbReference>
<evidence type="ECO:0000313" key="9">
    <source>
        <dbReference type="EMBL" id="MEC5384457.1"/>
    </source>
</evidence>
<dbReference type="NCBIfam" id="TIGR00229">
    <property type="entry name" value="sensory_box"/>
    <property type="match status" value="1"/>
</dbReference>
<evidence type="ECO:0000313" key="10">
    <source>
        <dbReference type="Proteomes" id="UP001331561"/>
    </source>
</evidence>
<dbReference type="CDD" id="cd17580">
    <property type="entry name" value="REC_2_DhkD-like"/>
    <property type="match status" value="1"/>
</dbReference>
<dbReference type="CDD" id="cd17574">
    <property type="entry name" value="REC_OmpR"/>
    <property type="match status" value="1"/>
</dbReference>
<feature type="compositionally biased region" description="Polar residues" evidence="5">
    <location>
        <begin position="1"/>
        <end position="14"/>
    </location>
</feature>
<evidence type="ECO:0000259" key="6">
    <source>
        <dbReference type="PROSITE" id="PS50109"/>
    </source>
</evidence>
<dbReference type="PANTHER" id="PTHR43547">
    <property type="entry name" value="TWO-COMPONENT HISTIDINE KINASE"/>
    <property type="match status" value="1"/>
</dbReference>
<evidence type="ECO:0000256" key="2">
    <source>
        <dbReference type="ARBA" id="ARBA00012438"/>
    </source>
</evidence>
<dbReference type="Proteomes" id="UP001331561">
    <property type="component" value="Unassembled WGS sequence"/>
</dbReference>
<dbReference type="InterPro" id="IPR036890">
    <property type="entry name" value="HATPase_C_sf"/>
</dbReference>
<dbReference type="Gene3D" id="1.10.287.130">
    <property type="match status" value="1"/>
</dbReference>
<dbReference type="SMART" id="SM00091">
    <property type="entry name" value="PAS"/>
    <property type="match status" value="1"/>
</dbReference>
<dbReference type="InterPro" id="IPR003661">
    <property type="entry name" value="HisK_dim/P_dom"/>
</dbReference>
<dbReference type="SMART" id="SM00448">
    <property type="entry name" value="REC"/>
    <property type="match status" value="2"/>
</dbReference>
<comment type="catalytic activity">
    <reaction evidence="1">
        <text>ATP + protein L-histidine = ADP + protein N-phospho-L-histidine.</text>
        <dbReference type="EC" id="2.7.13.3"/>
    </reaction>
</comment>
<dbReference type="SUPFAM" id="SSF55785">
    <property type="entry name" value="PYP-like sensor domain (PAS domain)"/>
    <property type="match status" value="1"/>
</dbReference>
<dbReference type="Pfam" id="PF00512">
    <property type="entry name" value="HisKA"/>
    <property type="match status" value="1"/>
</dbReference>
<dbReference type="Pfam" id="PF02518">
    <property type="entry name" value="HATPase_c"/>
    <property type="match status" value="1"/>
</dbReference>
<sequence length="675" mass="72509">MSDQEIQPISTGSAGSPAPEQAAPLAPEVLVVDDNPVTRYSTSRVLRAAGYRTRDASTGQDALDKADGTIAGVILDVHLPDMSGFEVCRLLREQYHTARLPIIHLSAAYVGNQDKVRGLDSGADAYMTHPADPALLVATLHALVRARTAEESMRRSEARFRAIYDQALNGICLIDTAGTFIEANPAMLALLKRDQYGVVGKRIVDFAPPEWVTRITGYLEESQQGNWGGEFPLQDATGNPVYLEWSLSAHVEPGLNMAIASDISERMALSRQREDLLEREQAARASAERVSRSKDEFVAVLSHELRTPLNAILSWVHVLKQPAATSSLERGLDAIERNAKTQTRLISDILDVSRMDLGKLSLDLETVDAAELVTSAVSALSGSAQIKELDVVVDVAGVARPVIVDAARLQQIVWNLLTNAIKFSSRGGHIYVSLIQEEGGKNDGGLTLTVQDEGQGIKPDFLPHLFDRFTQSDSSSNRYHGGLGLGLSIVKQLVELHGGQVTALSAGIGQGATFVVTIPARHASRASPSPVILADAELNDKDILHAALAGLSIVVVDDDAEAREMLGVILRDRGALVTEAGDYAEGLRCIGQHGPDVLVSDIGMPGKDGYALIRELRRREALAGTHHLPAIALTAFARPEDQKVAISAGFDAHCAKPMRPNVLISTILELSRAAS</sequence>